<protein>
    <submittedName>
        <fullName evidence="4">TetR family transcriptional regulator</fullName>
    </submittedName>
</protein>
<organism evidence="4 5">
    <name type="scientific">Marinobacter halodurans</name>
    <dbReference type="NCBI Taxonomy" id="2528979"/>
    <lineage>
        <taxon>Bacteria</taxon>
        <taxon>Pseudomonadati</taxon>
        <taxon>Pseudomonadota</taxon>
        <taxon>Gammaproteobacteria</taxon>
        <taxon>Pseudomonadales</taxon>
        <taxon>Marinobacteraceae</taxon>
        <taxon>Marinobacter</taxon>
    </lineage>
</organism>
<reference evidence="4 5" key="1">
    <citation type="submission" date="2019-02" db="EMBL/GenBank/DDBJ databases">
        <title>Marinobacter halodurans sp. nov., a marine bacterium isolated from sea tidal flat.</title>
        <authorList>
            <person name="Yoo Y."/>
            <person name="Lee D.W."/>
            <person name="Kim B.S."/>
            <person name="Kim J.-J."/>
        </authorList>
    </citation>
    <scope>NUCLEOTIDE SEQUENCE [LARGE SCALE GENOMIC DNA]</scope>
    <source>
        <strain evidence="4 5">YJ-S3-2</strain>
    </source>
</reference>
<proteinExistence type="predicted"/>
<gene>
    <name evidence="4" type="ORF">EZI54_01720</name>
</gene>
<dbReference type="PANTHER" id="PTHR30055">
    <property type="entry name" value="HTH-TYPE TRANSCRIPTIONAL REGULATOR RUTR"/>
    <property type="match status" value="1"/>
</dbReference>
<accession>A0ABY1ZSK0</accession>
<feature type="DNA-binding region" description="H-T-H motif" evidence="2">
    <location>
        <begin position="56"/>
        <end position="75"/>
    </location>
</feature>
<keyword evidence="5" id="KW-1185">Reference proteome</keyword>
<sequence length="253" mass="27959">MTDDKPEAESVVGGALQESIHYHGRKAARAKSETRRRKILEAALEIAAHEGVRGIKHRPVAKRADVPLASTTYYFKDIEELIQDAFMLFAEKANRELEAFYKGLNSLIDRALVRGSLHSLQGREQLAVELAAYIARYFVQQIRDNTSSVLTEQAFLAEAMREPGLESLAKEYRKAWLDGVEAIMKRLGTNSPRRDAALLISVVSGMGYDGLLFRERFSSSFVEGSLQRVIGMLMGVAPSVSSPDAGNLGGAHY</sequence>
<evidence type="ECO:0000256" key="2">
    <source>
        <dbReference type="PROSITE-ProRule" id="PRU00335"/>
    </source>
</evidence>
<dbReference type="PROSITE" id="PS50977">
    <property type="entry name" value="HTH_TETR_2"/>
    <property type="match status" value="1"/>
</dbReference>
<dbReference type="EMBL" id="SJDL01000002">
    <property type="protein sequence ID" value="TBW59056.1"/>
    <property type="molecule type" value="Genomic_DNA"/>
</dbReference>
<comment type="caution">
    <text evidence="4">The sequence shown here is derived from an EMBL/GenBank/DDBJ whole genome shotgun (WGS) entry which is preliminary data.</text>
</comment>
<evidence type="ECO:0000256" key="1">
    <source>
        <dbReference type="ARBA" id="ARBA00023125"/>
    </source>
</evidence>
<dbReference type="InterPro" id="IPR041583">
    <property type="entry name" value="TetR_C_31"/>
</dbReference>
<evidence type="ECO:0000313" key="4">
    <source>
        <dbReference type="EMBL" id="TBW59056.1"/>
    </source>
</evidence>
<dbReference type="SUPFAM" id="SSF46689">
    <property type="entry name" value="Homeodomain-like"/>
    <property type="match status" value="1"/>
</dbReference>
<feature type="domain" description="HTH tetR-type" evidence="3">
    <location>
        <begin position="33"/>
        <end position="93"/>
    </location>
</feature>
<dbReference type="RefSeq" id="WP_131478410.1">
    <property type="nucleotide sequence ID" value="NZ_SJDL01000002.1"/>
</dbReference>
<dbReference type="InterPro" id="IPR001647">
    <property type="entry name" value="HTH_TetR"/>
</dbReference>
<evidence type="ECO:0000313" key="5">
    <source>
        <dbReference type="Proteomes" id="UP000313645"/>
    </source>
</evidence>
<dbReference type="PANTHER" id="PTHR30055:SF231">
    <property type="entry name" value="TRANSCRIPTIONAL REGULATORY PROTEIN (PROBABLY DEOR-FAMILY)-RELATED"/>
    <property type="match status" value="1"/>
</dbReference>
<name>A0ABY1ZSK0_9GAMM</name>
<dbReference type="InterPro" id="IPR050109">
    <property type="entry name" value="HTH-type_TetR-like_transc_reg"/>
</dbReference>
<dbReference type="Proteomes" id="UP000313645">
    <property type="component" value="Unassembled WGS sequence"/>
</dbReference>
<dbReference type="SUPFAM" id="SSF48498">
    <property type="entry name" value="Tetracyclin repressor-like, C-terminal domain"/>
    <property type="match status" value="1"/>
</dbReference>
<dbReference type="Gene3D" id="1.10.357.10">
    <property type="entry name" value="Tetracycline Repressor, domain 2"/>
    <property type="match status" value="1"/>
</dbReference>
<dbReference type="InterPro" id="IPR009057">
    <property type="entry name" value="Homeodomain-like_sf"/>
</dbReference>
<evidence type="ECO:0000259" key="3">
    <source>
        <dbReference type="PROSITE" id="PS50977"/>
    </source>
</evidence>
<keyword evidence="1 2" id="KW-0238">DNA-binding</keyword>
<dbReference type="InterPro" id="IPR036271">
    <property type="entry name" value="Tet_transcr_reg_TetR-rel_C_sf"/>
</dbReference>
<dbReference type="Pfam" id="PF17940">
    <property type="entry name" value="TetR_C_31"/>
    <property type="match status" value="1"/>
</dbReference>